<dbReference type="EMBL" id="BKCG01000001">
    <property type="protein sequence ID" value="GER58854.1"/>
    <property type="molecule type" value="Genomic_DNA"/>
</dbReference>
<dbReference type="Proteomes" id="UP000326509">
    <property type="component" value="Unassembled WGS sequence"/>
</dbReference>
<name>A0A5J4IVH1_9FLAO</name>
<dbReference type="OrthoDB" id="1450221at2"/>
<protein>
    <submittedName>
        <fullName evidence="1">Uncharacterized protein</fullName>
    </submittedName>
</protein>
<accession>A0A5J4IVH1</accession>
<reference evidence="1 2" key="1">
    <citation type="submission" date="2019-08" db="EMBL/GenBank/DDBJ databases">
        <title>Draft genome sequence of Ulvibacter marinus type strain NBRC 109484.</title>
        <authorList>
            <person name="Kawano K."/>
            <person name="Ushijima N."/>
            <person name="Kihara M."/>
            <person name="Itoh H."/>
        </authorList>
    </citation>
    <scope>NUCLEOTIDE SEQUENCE [LARGE SCALE GENOMIC DNA]</scope>
    <source>
        <strain evidence="1 2">NBRC 109484</strain>
    </source>
</reference>
<sequence>MALVCSVLGHHYVVTATITQHIHEYKCTCCGKEVTDTDKGFLTELTSKQREINKILYSYVQRRSNRITNKLSA</sequence>
<organism evidence="1 2">
    <name type="scientific">Patiriisocius marinus</name>
    <dbReference type="NCBI Taxonomy" id="1397112"/>
    <lineage>
        <taxon>Bacteria</taxon>
        <taxon>Pseudomonadati</taxon>
        <taxon>Bacteroidota</taxon>
        <taxon>Flavobacteriia</taxon>
        <taxon>Flavobacteriales</taxon>
        <taxon>Flavobacteriaceae</taxon>
        <taxon>Patiriisocius</taxon>
    </lineage>
</organism>
<evidence type="ECO:0000313" key="2">
    <source>
        <dbReference type="Proteomes" id="UP000326509"/>
    </source>
</evidence>
<gene>
    <name evidence="1" type="ORF">ULMA_09620</name>
</gene>
<dbReference type="AlphaFoldDB" id="A0A5J4IVH1"/>
<comment type="caution">
    <text evidence="1">The sequence shown here is derived from an EMBL/GenBank/DDBJ whole genome shotgun (WGS) entry which is preliminary data.</text>
</comment>
<evidence type="ECO:0000313" key="1">
    <source>
        <dbReference type="EMBL" id="GER58854.1"/>
    </source>
</evidence>
<keyword evidence="2" id="KW-1185">Reference proteome</keyword>
<proteinExistence type="predicted"/>